<evidence type="ECO:0008006" key="3">
    <source>
        <dbReference type="Google" id="ProtNLM"/>
    </source>
</evidence>
<dbReference type="Gene3D" id="2.60.120.10">
    <property type="entry name" value="Jelly Rolls"/>
    <property type="match status" value="1"/>
</dbReference>
<dbReference type="EMBL" id="QQAX01000023">
    <property type="protein sequence ID" value="RDI40170.1"/>
    <property type="molecule type" value="Genomic_DNA"/>
</dbReference>
<dbReference type="Proteomes" id="UP000254720">
    <property type="component" value="Unassembled WGS sequence"/>
</dbReference>
<dbReference type="InterPro" id="IPR011051">
    <property type="entry name" value="RmlC_Cupin_sf"/>
</dbReference>
<comment type="caution">
    <text evidence="1">The sequence shown here is derived from an EMBL/GenBank/DDBJ whole genome shotgun (WGS) entry which is preliminary data.</text>
</comment>
<proteinExistence type="predicted"/>
<name>A0A370GAE1_9COXI</name>
<dbReference type="InterPro" id="IPR014710">
    <property type="entry name" value="RmlC-like_jellyroll"/>
</dbReference>
<reference evidence="1 2" key="1">
    <citation type="submission" date="2018-07" db="EMBL/GenBank/DDBJ databases">
        <title>Genomic Encyclopedia of Type Strains, Phase IV (KMG-IV): sequencing the most valuable type-strain genomes for metagenomic binning, comparative biology and taxonomic classification.</title>
        <authorList>
            <person name="Goeker M."/>
        </authorList>
    </citation>
    <scope>NUCLEOTIDE SEQUENCE [LARGE SCALE GENOMIC DNA]</scope>
    <source>
        <strain evidence="1 2">DSM 16500</strain>
    </source>
</reference>
<dbReference type="AlphaFoldDB" id="A0A370GAE1"/>
<accession>A0A370GAE1</accession>
<evidence type="ECO:0000313" key="1">
    <source>
        <dbReference type="EMBL" id="RDI40170.1"/>
    </source>
</evidence>
<dbReference type="OrthoDB" id="5660110at2"/>
<dbReference type="RefSeq" id="WP_114835075.1">
    <property type="nucleotide sequence ID" value="NZ_LR699114.1"/>
</dbReference>
<keyword evidence="2" id="KW-1185">Reference proteome</keyword>
<evidence type="ECO:0000313" key="2">
    <source>
        <dbReference type="Proteomes" id="UP000254720"/>
    </source>
</evidence>
<sequence>MEGTYQREIIVQQPDFIIVKLTLEKDAVLPTHKSRGLTTIIPVKGEGILTRNAEAIAIRPGVSVELTPHDEHDLLAKTVLELIVVEVFLK</sequence>
<organism evidence="1 2">
    <name type="scientific">Aquicella lusitana</name>
    <dbReference type="NCBI Taxonomy" id="254246"/>
    <lineage>
        <taxon>Bacteria</taxon>
        <taxon>Pseudomonadati</taxon>
        <taxon>Pseudomonadota</taxon>
        <taxon>Gammaproteobacteria</taxon>
        <taxon>Legionellales</taxon>
        <taxon>Coxiellaceae</taxon>
        <taxon>Aquicella</taxon>
    </lineage>
</organism>
<protein>
    <recommendedName>
        <fullName evidence="3">Cupin</fullName>
    </recommendedName>
</protein>
<gene>
    <name evidence="1" type="ORF">C8D86_1234</name>
</gene>
<dbReference type="SUPFAM" id="SSF51182">
    <property type="entry name" value="RmlC-like cupins"/>
    <property type="match status" value="1"/>
</dbReference>